<keyword evidence="2" id="KW-1185">Reference proteome</keyword>
<dbReference type="GeneID" id="80888128"/>
<comment type="caution">
    <text evidence="1">The sequence shown here is derived from an EMBL/GenBank/DDBJ whole genome shotgun (WGS) entry which is preliminary data.</text>
</comment>
<dbReference type="RefSeq" id="XP_056055862.1">
    <property type="nucleotide sequence ID" value="XM_056198967.1"/>
</dbReference>
<dbReference type="AlphaFoldDB" id="A0A9W8QIE7"/>
<name>A0A9W8QIE7_AKAMU</name>
<organism evidence="1 2">
    <name type="scientific">Akanthomyces muscarius</name>
    <name type="common">Entomopathogenic fungus</name>
    <name type="synonym">Lecanicillium muscarium</name>
    <dbReference type="NCBI Taxonomy" id="2231603"/>
    <lineage>
        <taxon>Eukaryota</taxon>
        <taxon>Fungi</taxon>
        <taxon>Dikarya</taxon>
        <taxon>Ascomycota</taxon>
        <taxon>Pezizomycotina</taxon>
        <taxon>Sordariomycetes</taxon>
        <taxon>Hypocreomycetidae</taxon>
        <taxon>Hypocreales</taxon>
        <taxon>Cordycipitaceae</taxon>
        <taxon>Akanthomyces</taxon>
    </lineage>
</organism>
<evidence type="ECO:0000313" key="1">
    <source>
        <dbReference type="EMBL" id="KAJ4155738.1"/>
    </source>
</evidence>
<dbReference type="EMBL" id="JAJHUN010000007">
    <property type="protein sequence ID" value="KAJ4155738.1"/>
    <property type="molecule type" value="Genomic_DNA"/>
</dbReference>
<dbReference type="Proteomes" id="UP001144673">
    <property type="component" value="Chromosome 6"/>
</dbReference>
<accession>A0A9W8QIE7</accession>
<dbReference type="KEGG" id="amus:LMH87_000969"/>
<sequence>MDAALGSRILNEVRGESLEEILDSIRNAYNQGTAHEGGSATNYKIKTTGMDELDEIVAQHFRSTKIGGLSVTGRYLPLIYKVASTLASAPNNKAIIIVDYEGRFQASRLTCNKSDLEHIYVMRPAENTRDQARDIIINTENYILFNHLARHSAVRELWGTMVLGGVGGGDITAGWKGWLRVDREEVRPFPPNTSIEVALRRREERQRTVDAAGWQVSSAWGGFVFHDSRI</sequence>
<proteinExistence type="predicted"/>
<reference evidence="1" key="1">
    <citation type="journal article" date="2023" name="Access Microbiol">
        <title>De-novo genome assembly for Akanthomyces muscarius, a biocontrol agent of insect agricultural pests.</title>
        <authorList>
            <person name="Erdos Z."/>
            <person name="Studholme D.J."/>
            <person name="Raymond B."/>
            <person name="Sharma M."/>
        </authorList>
    </citation>
    <scope>NUCLEOTIDE SEQUENCE</scope>
    <source>
        <strain evidence="1">Ve6</strain>
    </source>
</reference>
<protein>
    <submittedName>
        <fullName evidence="1">Uncharacterized protein</fullName>
    </submittedName>
</protein>
<gene>
    <name evidence="1" type="ORF">LMH87_000969</name>
</gene>
<evidence type="ECO:0000313" key="2">
    <source>
        <dbReference type="Proteomes" id="UP001144673"/>
    </source>
</evidence>